<accession>A0ABU5VVR8</accession>
<evidence type="ECO:0000256" key="1">
    <source>
        <dbReference type="ARBA" id="ARBA00022490"/>
    </source>
</evidence>
<dbReference type="InterPro" id="IPR000037">
    <property type="entry name" value="SsrA-bd_prot"/>
</dbReference>
<comment type="caution">
    <text evidence="5">The sequence shown here is derived from an EMBL/GenBank/DDBJ whole genome shotgun (WGS) entry which is preliminary data.</text>
</comment>
<sequence length="150" mass="17361">MSIKIIGTNKRAGFDYSLKETFEAGIMLQGTELKVLREGKVSLSEAYVAIDGNGEVWAYNVMIPMYAFGNINNHSESRIKKLLLNRVEINRIHHEMKTQQLALVVTKIYFKDSKVKLEFALGKGKKLHDKRESDKEKDVQRKLQRRDYND</sequence>
<reference evidence="5 6" key="1">
    <citation type="submission" date="2023-11" db="EMBL/GenBank/DDBJ databases">
        <title>A Novel Polar Bacteriovorax (B. antarcticus) Isolated from the Biocrust in Antarctica.</title>
        <authorList>
            <person name="Mun W."/>
            <person name="Choi S.Y."/>
            <person name="Mitchell R.J."/>
        </authorList>
    </citation>
    <scope>NUCLEOTIDE SEQUENCE [LARGE SCALE GENOMIC DNA]</scope>
    <source>
        <strain evidence="5 6">PP10</strain>
    </source>
</reference>
<gene>
    <name evidence="3 5" type="primary">smpB</name>
    <name evidence="5" type="ORF">SHI21_13120</name>
</gene>
<evidence type="ECO:0000313" key="6">
    <source>
        <dbReference type="Proteomes" id="UP001302274"/>
    </source>
</evidence>
<dbReference type="HAMAP" id="MF_00023">
    <property type="entry name" value="SmpB"/>
    <property type="match status" value="1"/>
</dbReference>
<evidence type="ECO:0000256" key="2">
    <source>
        <dbReference type="ARBA" id="ARBA00022884"/>
    </source>
</evidence>
<dbReference type="RefSeq" id="WP_323577053.1">
    <property type="nucleotide sequence ID" value="NZ_JAYGJQ010000002.1"/>
</dbReference>
<dbReference type="PANTHER" id="PTHR30308:SF2">
    <property type="entry name" value="SSRA-BINDING PROTEIN"/>
    <property type="match status" value="1"/>
</dbReference>
<dbReference type="Pfam" id="PF01668">
    <property type="entry name" value="SmpB"/>
    <property type="match status" value="1"/>
</dbReference>
<dbReference type="InterPro" id="IPR023620">
    <property type="entry name" value="SmpB"/>
</dbReference>
<organism evidence="5 6">
    <name type="scientific">Bacteriovorax antarcticus</name>
    <dbReference type="NCBI Taxonomy" id="3088717"/>
    <lineage>
        <taxon>Bacteria</taxon>
        <taxon>Pseudomonadati</taxon>
        <taxon>Bdellovibrionota</taxon>
        <taxon>Bacteriovoracia</taxon>
        <taxon>Bacteriovoracales</taxon>
        <taxon>Bacteriovoracaceae</taxon>
        <taxon>Bacteriovorax</taxon>
    </lineage>
</organism>
<comment type="function">
    <text evidence="3">Required for rescue of stalled ribosomes mediated by trans-translation. Binds to transfer-messenger RNA (tmRNA), required for stable association of tmRNA with ribosomes. tmRNA and SmpB together mimic tRNA shape, replacing the anticodon stem-loop with SmpB. tmRNA is encoded by the ssrA gene; the 2 termini fold to resemble tRNA(Ala) and it encodes a 'tag peptide', a short internal open reading frame. During trans-translation Ala-aminoacylated tmRNA acts like a tRNA, entering the A-site of stalled ribosomes, displacing the stalled mRNA. The ribosome then switches to translate the ORF on the tmRNA; the nascent peptide is terminated with the 'tag peptide' encoded by the tmRNA and targeted for degradation. The ribosome is freed to recommence translation, which seems to be the essential function of trans-translation.</text>
</comment>
<comment type="similarity">
    <text evidence="3">Belongs to the SmpB family.</text>
</comment>
<keyword evidence="1 3" id="KW-0963">Cytoplasm</keyword>
<comment type="subcellular location">
    <subcellularLocation>
        <location evidence="3">Cytoplasm</location>
    </subcellularLocation>
    <text evidence="3">The tmRNA-SmpB complex associates with stalled 70S ribosomes.</text>
</comment>
<dbReference type="EMBL" id="JAYGJQ010000002">
    <property type="protein sequence ID" value="MEA9357159.1"/>
    <property type="molecule type" value="Genomic_DNA"/>
</dbReference>
<dbReference type="NCBIfam" id="NF003843">
    <property type="entry name" value="PRK05422.1"/>
    <property type="match status" value="1"/>
</dbReference>
<keyword evidence="2 3" id="KW-0694">RNA-binding</keyword>
<dbReference type="SUPFAM" id="SSF74982">
    <property type="entry name" value="Small protein B (SmpB)"/>
    <property type="match status" value="1"/>
</dbReference>
<dbReference type="NCBIfam" id="TIGR00086">
    <property type="entry name" value="smpB"/>
    <property type="match status" value="1"/>
</dbReference>
<feature type="region of interest" description="Disordered" evidence="4">
    <location>
        <begin position="123"/>
        <end position="150"/>
    </location>
</feature>
<protein>
    <recommendedName>
        <fullName evidence="3">SsrA-binding protein</fullName>
    </recommendedName>
    <alternativeName>
        <fullName evidence="3">Small protein B</fullName>
    </alternativeName>
</protein>
<feature type="compositionally biased region" description="Basic and acidic residues" evidence="4">
    <location>
        <begin position="129"/>
        <end position="150"/>
    </location>
</feature>
<dbReference type="CDD" id="cd09294">
    <property type="entry name" value="SmpB"/>
    <property type="match status" value="1"/>
</dbReference>
<keyword evidence="6" id="KW-1185">Reference proteome</keyword>
<dbReference type="PANTHER" id="PTHR30308">
    <property type="entry name" value="TMRNA-BINDING COMPONENT OF TRANS-TRANSLATION TAGGING COMPLEX"/>
    <property type="match status" value="1"/>
</dbReference>
<dbReference type="Proteomes" id="UP001302274">
    <property type="component" value="Unassembled WGS sequence"/>
</dbReference>
<dbReference type="Gene3D" id="2.40.280.10">
    <property type="match status" value="1"/>
</dbReference>
<evidence type="ECO:0000256" key="4">
    <source>
        <dbReference type="SAM" id="MobiDB-lite"/>
    </source>
</evidence>
<evidence type="ECO:0000313" key="5">
    <source>
        <dbReference type="EMBL" id="MEA9357159.1"/>
    </source>
</evidence>
<proteinExistence type="inferred from homology"/>
<evidence type="ECO:0000256" key="3">
    <source>
        <dbReference type="HAMAP-Rule" id="MF_00023"/>
    </source>
</evidence>
<name>A0ABU5VVR8_9BACT</name>